<organism evidence="21 22">
    <name type="scientific">Naja naja</name>
    <name type="common">Indian cobra</name>
    <dbReference type="NCBI Taxonomy" id="35670"/>
    <lineage>
        <taxon>Eukaryota</taxon>
        <taxon>Metazoa</taxon>
        <taxon>Chordata</taxon>
        <taxon>Craniata</taxon>
        <taxon>Vertebrata</taxon>
        <taxon>Euteleostomi</taxon>
        <taxon>Lepidosauria</taxon>
        <taxon>Squamata</taxon>
        <taxon>Bifurcata</taxon>
        <taxon>Unidentata</taxon>
        <taxon>Episquamata</taxon>
        <taxon>Toxicofera</taxon>
        <taxon>Serpentes</taxon>
        <taxon>Colubroidea</taxon>
        <taxon>Elapidae</taxon>
        <taxon>Elapinae</taxon>
        <taxon>Naja</taxon>
    </lineage>
</organism>
<dbReference type="GO" id="GO:0051959">
    <property type="term" value="F:dynein light intermediate chain binding"/>
    <property type="evidence" value="ECO:0007669"/>
    <property type="project" value="InterPro"/>
</dbReference>
<dbReference type="InterPro" id="IPR024743">
    <property type="entry name" value="Dynein_HC_stalk"/>
</dbReference>
<protein>
    <recommendedName>
        <fullName evidence="23">Dynein axonemal heavy chain 14</fullName>
    </recommendedName>
</protein>
<dbReference type="Gene3D" id="1.10.8.1220">
    <property type="match status" value="1"/>
</dbReference>
<evidence type="ECO:0000256" key="12">
    <source>
        <dbReference type="ARBA" id="ARBA00023212"/>
    </source>
</evidence>
<dbReference type="Gene3D" id="1.10.8.710">
    <property type="match status" value="1"/>
</dbReference>
<keyword evidence="4" id="KW-0963">Cytoplasm</keyword>
<evidence type="ECO:0000259" key="15">
    <source>
        <dbReference type="Pfam" id="PF12774"/>
    </source>
</evidence>
<dbReference type="Gene3D" id="3.10.490.20">
    <property type="match status" value="1"/>
</dbReference>
<evidence type="ECO:0000256" key="8">
    <source>
        <dbReference type="ARBA" id="ARBA00023017"/>
    </source>
</evidence>
<keyword evidence="13" id="KW-0966">Cell projection</keyword>
<feature type="domain" description="Dynein heavy chain coiled coil stalk" evidence="16">
    <location>
        <begin position="1661"/>
        <end position="1889"/>
    </location>
</feature>
<reference evidence="21" key="2">
    <citation type="submission" date="2025-09" db="UniProtKB">
        <authorList>
            <consortium name="Ensembl"/>
        </authorList>
    </citation>
    <scope>IDENTIFICATION</scope>
</reference>
<dbReference type="InterPro" id="IPR041228">
    <property type="entry name" value="Dynein_C"/>
</dbReference>
<dbReference type="Gene3D" id="1.20.1270.280">
    <property type="match status" value="1"/>
</dbReference>
<evidence type="ECO:0000256" key="5">
    <source>
        <dbReference type="ARBA" id="ARBA00022701"/>
    </source>
</evidence>
<keyword evidence="5" id="KW-0493">Microtubule</keyword>
<evidence type="ECO:0000256" key="2">
    <source>
        <dbReference type="ARBA" id="ARBA00004245"/>
    </source>
</evidence>
<feature type="domain" description="Dynein heavy chain AAA module D4" evidence="17">
    <location>
        <begin position="1432"/>
        <end position="1646"/>
    </location>
</feature>
<dbReference type="Gene3D" id="3.40.50.300">
    <property type="entry name" value="P-loop containing nucleotide triphosphate hydrolases"/>
    <property type="match status" value="5"/>
</dbReference>
<name>A0A8C6V3E7_NAJNA</name>
<dbReference type="GO" id="GO:0005874">
    <property type="term" value="C:microtubule"/>
    <property type="evidence" value="ECO:0007669"/>
    <property type="project" value="UniProtKB-KW"/>
</dbReference>
<dbReference type="OrthoDB" id="424310at2759"/>
<dbReference type="Pfam" id="PF12775">
    <property type="entry name" value="AAA_7"/>
    <property type="match status" value="1"/>
</dbReference>
<evidence type="ECO:0008006" key="23">
    <source>
        <dbReference type="Google" id="ProtNLM"/>
    </source>
</evidence>
<evidence type="ECO:0000259" key="18">
    <source>
        <dbReference type="Pfam" id="PF12781"/>
    </source>
</evidence>
<dbReference type="PANTHER" id="PTHR22878">
    <property type="entry name" value="DYNEIN HEAVY CHAIN 6, AXONEMAL-LIKE-RELATED"/>
    <property type="match status" value="1"/>
</dbReference>
<dbReference type="InterPro" id="IPR024317">
    <property type="entry name" value="Dynein_heavy_chain_D4_dom"/>
</dbReference>
<dbReference type="PANTHER" id="PTHR22878:SF64">
    <property type="entry name" value="DYNEIN AXONEMAL HEAVY CHAIN 14"/>
    <property type="match status" value="1"/>
</dbReference>
<dbReference type="Pfam" id="PF12781">
    <property type="entry name" value="AAA_9"/>
    <property type="match status" value="2"/>
</dbReference>
<feature type="transmembrane region" description="Helical" evidence="14">
    <location>
        <begin position="693"/>
        <end position="712"/>
    </location>
</feature>
<evidence type="ECO:0000256" key="1">
    <source>
        <dbReference type="ARBA" id="ARBA00004138"/>
    </source>
</evidence>
<dbReference type="InterPro" id="IPR041466">
    <property type="entry name" value="Dynein_AAA5_ext"/>
</dbReference>
<keyword evidence="14" id="KW-0472">Membrane</keyword>
<evidence type="ECO:0000259" key="16">
    <source>
        <dbReference type="Pfam" id="PF12777"/>
    </source>
</evidence>
<evidence type="ECO:0000256" key="14">
    <source>
        <dbReference type="SAM" id="Phobius"/>
    </source>
</evidence>
<dbReference type="Gene3D" id="1.20.58.1120">
    <property type="match status" value="1"/>
</dbReference>
<dbReference type="Pfam" id="PF17852">
    <property type="entry name" value="Dynein_AAA_lid"/>
    <property type="match status" value="1"/>
</dbReference>
<evidence type="ECO:0000259" key="20">
    <source>
        <dbReference type="Pfam" id="PF18199"/>
    </source>
</evidence>
<dbReference type="InterPro" id="IPR026983">
    <property type="entry name" value="DHC"/>
</dbReference>
<evidence type="ECO:0000256" key="9">
    <source>
        <dbReference type="ARBA" id="ARBA00023054"/>
    </source>
</evidence>
<dbReference type="GO" id="GO:0030286">
    <property type="term" value="C:dynein complex"/>
    <property type="evidence" value="ECO:0007669"/>
    <property type="project" value="UniProtKB-KW"/>
</dbReference>
<dbReference type="InterPro" id="IPR043157">
    <property type="entry name" value="Dynein_AAA1S"/>
</dbReference>
<dbReference type="FunFam" id="3.10.490.20:FF:000005">
    <property type="entry name" value="Dynein axonemal heavy chain 6"/>
    <property type="match status" value="1"/>
</dbReference>
<evidence type="ECO:0000256" key="13">
    <source>
        <dbReference type="ARBA" id="ARBA00023273"/>
    </source>
</evidence>
<comment type="similarity">
    <text evidence="3">Belongs to the dynein heavy chain family.</text>
</comment>
<evidence type="ECO:0000256" key="11">
    <source>
        <dbReference type="ARBA" id="ARBA00023175"/>
    </source>
</evidence>
<keyword evidence="10" id="KW-0969">Cilium</keyword>
<evidence type="ECO:0000259" key="17">
    <source>
        <dbReference type="Pfam" id="PF12780"/>
    </source>
</evidence>
<feature type="domain" description="Dynein heavy chain hydrolytic ATP-binding dynein motor region" evidence="15">
    <location>
        <begin position="637"/>
        <end position="698"/>
    </location>
</feature>
<keyword evidence="8" id="KW-0243">Dynein</keyword>
<evidence type="ECO:0000256" key="4">
    <source>
        <dbReference type="ARBA" id="ARBA00022490"/>
    </source>
</evidence>
<keyword evidence="14" id="KW-0812">Transmembrane</keyword>
<feature type="domain" description="Dynein heavy chain hydrolytic ATP-binding dynein motor region" evidence="15">
    <location>
        <begin position="707"/>
        <end position="898"/>
    </location>
</feature>
<evidence type="ECO:0000313" key="22">
    <source>
        <dbReference type="Proteomes" id="UP000694559"/>
    </source>
</evidence>
<evidence type="ECO:0000313" key="21">
    <source>
        <dbReference type="Ensembl" id="ENSNNAP00000000011.1"/>
    </source>
</evidence>
<dbReference type="InterPro" id="IPR043160">
    <property type="entry name" value="Dynein_C_barrel"/>
</dbReference>
<dbReference type="Pfam" id="PF18199">
    <property type="entry name" value="Dynein_C"/>
    <property type="match status" value="1"/>
</dbReference>
<keyword evidence="22" id="KW-1185">Reference proteome</keyword>
<dbReference type="InterPro" id="IPR027417">
    <property type="entry name" value="P-loop_NTPase"/>
</dbReference>
<keyword evidence="14" id="KW-1133">Transmembrane helix</keyword>
<evidence type="ECO:0000256" key="7">
    <source>
        <dbReference type="ARBA" id="ARBA00022840"/>
    </source>
</evidence>
<dbReference type="InterPro" id="IPR035699">
    <property type="entry name" value="AAA_6"/>
</dbReference>
<feature type="domain" description="Dynein heavy chain AAA 5 extension" evidence="19">
    <location>
        <begin position="1106"/>
        <end position="1278"/>
    </location>
</feature>
<keyword evidence="6" id="KW-0547">Nucleotide-binding</keyword>
<dbReference type="Pfam" id="PF12780">
    <property type="entry name" value="AAA_8"/>
    <property type="match status" value="1"/>
</dbReference>
<dbReference type="Gene3D" id="6.10.140.1060">
    <property type="match status" value="1"/>
</dbReference>
<evidence type="ECO:0000256" key="3">
    <source>
        <dbReference type="ARBA" id="ARBA00008887"/>
    </source>
</evidence>
<evidence type="ECO:0000256" key="6">
    <source>
        <dbReference type="ARBA" id="ARBA00022741"/>
    </source>
</evidence>
<sequence>SGLIKEYCSRRNEREKWEKKPKEKLLDDALKKDDGEYIYCLIRSRDDPKAAYNPYDLQVVSANMARQSKEYWTISASYVSKINTAYTYTLDEFCEEQYQQSQHALSQLQSFKDKVIKVIQACFLKVINLDAYIYYFLSEDTRYFSEWRHIMERFSKFLKLVDRIFQEFLRRLVNNAINTLLEIFKGSSNMTISKKKTNESLMRLYLPIMGAQPAIFNYFKNGFIIISDFENIFKLLYFPLDQVTPFSQDSRLSIFIDQSLHKIMQQCEDYTDFERGHYQSTWPNCDLILGTDPDYQNKILELLSLQSSSLARVESYSRNFMEYCSMVDKAKYTNDKIVALEREMTTKEFRNILENYTADVKEIVCMLIEKRISLFRVNSLNFQRDCLPYFEGLLKTIHFHFYTAIDTKNVHLVEVEYHYLSELHFIANDYNIFLPHQQLALYQTVVRTLQNLQSTILICEKMKDDYVIKFNESLGEFMDNLQVEMKEYKSKVRNPVLLLSETLPKTAKEMIENLIEEAGIISEKILNYANYQHVLDGAIGDMKSLSVEKLSHRSQAGDSQRVNAELSEIEGELQLRKLLWDSHEDWAKLIFKWKHTIFWNLDVDVIQNEVNRFMQLRYKWHECNLCTVIQGYASFEYGYEYLGCSPRLVITPLTDQCWLTITGALQLNLGCCLAGPAGTGKTETVKDLSKVSAIFYIMILFLMNVMTLTFLLRYKGRVELPDNLKSLFRPMSMVIPDYELIAEIMLFSEGFKSAKLLSGKIVNLYQLSSKRLSLQDHYDFGMRAIKTVLIRVGQRYNKKRFSAMEETLITIDILKEVNLPKLIAEDVPVFEDIIRDLFTEMKVPKVNPKRLESAIYLAIQHLSLQPWENQIEKVIQLYNQLMARAGVMLVGPTGGGKTTIRTILEKALINFPLVDMESATKLDNNSKRSKVDTFVVNPKCVTIDELFGQTNPSTMEWSDGLLSSAVRGFAKLGIKKAKRKDPSLGINSEMQDLYTVSTYIFLGCETAFDWQWIILDGPVDPLWIENLNSVLDDSRTLCLANSERIYLSSAFRVIFEVDSVSQANPATISRCAMVYVDPADLGWEPYVKTWLQGISEIIPENSIEYLESLFRSSIKIGITFLNKHKKMQAFPVHQLGIVMNICRIIDSFIHVIKLSQVSQDSKEIKITSLFIHFRDGEIWFWEKEPNKMLILLGKIFIFAFTWAVGGILKREEEHEGETLIGINTSQDELAYVTSDFNYLNFGNSSSPFGITLPKPMPAGDKTVFDYFVDLQTGEFEPWGHLVPSTQFLIQKGEYSCSCFMLLNCFASPGKHLISARTTAAQTKSLITQKLILKSKDVIGAPHSQQALLFIDDLNMPVAEIYGSKPPLEFIRQFVELGGFYDTKHLEWKHVQDIATVACCTPLSVGSNEISTRLLSHFCILVLPATSLQSLQRIFQIGWNGNGKATCASLASYISECSIFRLSTSYSYTFAHFQEDIKKVYKQAGAEGKRTILLITDSDIIQESFLEVLSCILKSGQVPHLFEKDELNNIIESLTSRVRHNLHIVLTVNPTGLVFRQYLQIYPAIVNCCTVDWYENWPEEALCHVAKSYFSQSETFRNENVKDTLIPMTVNIHKNASIIIEKYLKETKRHYYITPKSYLQFINTFSTMLRTAKEKMLTCYHSGLTKILDGTSQIADMQDELLVLGPQIESKSKEIEELVAKLHKDALVVEQVRTLVKKDEEIMATETKIVEGYAKQVTEELNTVLPSLEKALSALDALDKNHIAEVRVYTHPPPLVLTVMNAVCILLQKKPNWATAKLLLSDPGFLKKLITIDKDNLPEKVFLQLKKYVRSPDFNPVKVGLVSVACCSICQWILALDHYHIVKKFVDPKQAKVVEAEELLNRALSKLDEKQRCLALVRRWQNAGLPHDQYSTENAILIKHGQRWPLLIDPESQAYKWICQMEGTKLKLINATDANYLKIIEYSLQFGESVLLQVIRLQHRQLYLTTQKPNPHFPPATCNIVTMINFTLTFHGLQNQLLSAVVNKEKPELEKQYCKLMESISIDLVALREYEQRSLQLLQKTTGHLLDDQDLIENLQRTKITSSEIFQRVADSAATEVTIEGLRKAYVPIATRGAVLYFVISDLVHINHVYQFSLNWFHKIFVDSIDNMKKSDISLSDSLSSTKISEYKVQSEETLTKSETEIDHFKMHINDIIETLTYHTVSSAVFNKNKLCFAFLLCTAIMKNNCGENVFTNKLGFISENEWNFFLYSSIIANIKQPSISDCSCVFNKTAPFHWINEIMWKECQYMSTQIPAFSLLCSSLSTYPQQWKDFLDSENLYDLISTCYRPLSQKQGQNTFPHKINHIFHRIFLRSEMLNHAVQIFVTEKLGTRYFQTGGINLKGIYEESDSTTPLILIHTHGEHFIAYSLKDCRTYLQSLPEVDSPELFGMHHCAERQYLKAQTESFINSIVSTQPTYSTDIIRMGQDEIVLEIVSDILIRLPLTVENMEGASTNEYVSTEIVTLRSFMSGPIWAALVKATEDFYSITSSPLLPVLRQEIDHCNNLLYLIFRSLQELQQGIKGKIILTKRLEELYNSILKGRVADLWETNKPLGSWIDDLIIQVNFFAMWADRIITFLQARFNDLLVLQKQSKIPHHLDEYPDFHASYQGHPSCFWLPGFFFPHGFLIAVCQNYARLNKVTVDSLTFTHKVLPLTQDEDFSFNRKESILNKAFKYETGVKIYGLYIDGASWNPNTQALDEPELHRRYYPLPDIQFLPRSITFSPSYCGEEDQLLYKCPLYKTPQRTGMLSSMGESTNFVTEVNLPSLVTPSHWILRGVALLCQLDD</sequence>
<dbReference type="GO" id="GO:0045505">
    <property type="term" value="F:dynein intermediate chain binding"/>
    <property type="evidence" value="ECO:0007669"/>
    <property type="project" value="InterPro"/>
</dbReference>
<dbReference type="GO" id="GO:0005524">
    <property type="term" value="F:ATP binding"/>
    <property type="evidence" value="ECO:0007669"/>
    <property type="project" value="UniProtKB-KW"/>
</dbReference>
<dbReference type="GeneTree" id="ENSGT00940000165101"/>
<dbReference type="InterPro" id="IPR035706">
    <property type="entry name" value="AAA_9"/>
</dbReference>
<dbReference type="GO" id="GO:0005929">
    <property type="term" value="C:cilium"/>
    <property type="evidence" value="ECO:0007669"/>
    <property type="project" value="UniProtKB-SubCell"/>
</dbReference>
<keyword evidence="9" id="KW-0175">Coiled coil</keyword>
<proteinExistence type="inferred from homology"/>
<reference evidence="21" key="1">
    <citation type="submission" date="2025-08" db="UniProtKB">
        <authorList>
            <consortium name="Ensembl"/>
        </authorList>
    </citation>
    <scope>IDENTIFICATION</scope>
</reference>
<comment type="subcellular location">
    <subcellularLocation>
        <location evidence="1">Cell projection</location>
        <location evidence="1">Cilium</location>
    </subcellularLocation>
    <subcellularLocation>
        <location evidence="2">Cytoplasm</location>
        <location evidence="2">Cytoskeleton</location>
    </subcellularLocation>
</comment>
<dbReference type="Proteomes" id="UP000694559">
    <property type="component" value="Unplaced"/>
</dbReference>
<evidence type="ECO:0000256" key="10">
    <source>
        <dbReference type="ARBA" id="ARBA00023069"/>
    </source>
</evidence>
<dbReference type="SUPFAM" id="SSF52540">
    <property type="entry name" value="P-loop containing nucleoside triphosphate hydrolases"/>
    <property type="match status" value="3"/>
</dbReference>
<dbReference type="Gene3D" id="1.20.920.20">
    <property type="match status" value="1"/>
</dbReference>
<keyword evidence="12" id="KW-0206">Cytoskeleton</keyword>
<dbReference type="Pfam" id="PF12774">
    <property type="entry name" value="AAA_6"/>
    <property type="match status" value="2"/>
</dbReference>
<accession>A0A8C6V3E7</accession>
<keyword evidence="7" id="KW-0067">ATP-binding</keyword>
<feature type="domain" description="Dynein heavy chain C-terminal" evidence="20">
    <location>
        <begin position="2438"/>
        <end position="2818"/>
    </location>
</feature>
<dbReference type="Pfam" id="PF12777">
    <property type="entry name" value="MT"/>
    <property type="match status" value="1"/>
</dbReference>
<dbReference type="FunFam" id="1.10.8.710:FF:000001">
    <property type="entry name" value="Dynein axonemal heavy chain 2"/>
    <property type="match status" value="1"/>
</dbReference>
<dbReference type="OMA" id="MEMIRTF"/>
<dbReference type="Ensembl" id="ENSNNAT00000000016.1">
    <property type="protein sequence ID" value="ENSNNAP00000000011.1"/>
    <property type="gene ID" value="ENSNNAG00000000009.1"/>
</dbReference>
<keyword evidence="11" id="KW-0505">Motor protein</keyword>
<dbReference type="GO" id="GO:0007018">
    <property type="term" value="P:microtubule-based movement"/>
    <property type="evidence" value="ECO:0007669"/>
    <property type="project" value="InterPro"/>
</dbReference>
<evidence type="ECO:0000259" key="19">
    <source>
        <dbReference type="Pfam" id="PF17852"/>
    </source>
</evidence>
<feature type="domain" description="Dynein heavy chain ATP-binding dynein motor region" evidence="18">
    <location>
        <begin position="1980"/>
        <end position="2084"/>
    </location>
</feature>
<feature type="domain" description="Dynein heavy chain ATP-binding dynein motor region" evidence="18">
    <location>
        <begin position="1897"/>
        <end position="1973"/>
    </location>
</feature>